<feature type="transmembrane region" description="Helical" evidence="1">
    <location>
        <begin position="88"/>
        <end position="114"/>
    </location>
</feature>
<keyword evidence="1" id="KW-1133">Transmembrane helix</keyword>
<reference evidence="2" key="1">
    <citation type="journal article" date="2022" name="Front. Microbiol.">
        <title>Feed Insects as a Reservoir of Granadaene-Producing Lactococci.</title>
        <authorList>
            <person name="Neuzil-Bunesova V."/>
            <person name="Ramirez Garcia A."/>
            <person name="Modrackova N."/>
            <person name="Makovska M."/>
            <person name="Sabolova M."/>
            <person name="Sproer C."/>
            <person name="Bunk B."/>
            <person name="Blom J."/>
            <person name="Schwab C."/>
        </authorList>
    </citation>
    <scope>NUCLEOTIDE SEQUENCE</scope>
    <source>
        <strain evidence="2">I4/6O</strain>
    </source>
</reference>
<dbReference type="Proteomes" id="UP001056730">
    <property type="component" value="Chromosome"/>
</dbReference>
<evidence type="ECO:0000256" key="1">
    <source>
        <dbReference type="SAM" id="Phobius"/>
    </source>
</evidence>
<keyword evidence="1" id="KW-0812">Transmembrane</keyword>
<keyword evidence="1" id="KW-0472">Membrane</keyword>
<gene>
    <name evidence="2" type="ORF">LMK00_03270</name>
</gene>
<feature type="transmembrane region" description="Helical" evidence="1">
    <location>
        <begin position="53"/>
        <end position="76"/>
    </location>
</feature>
<accession>A0A9Q8Y3X2</accession>
<evidence type="ECO:0000313" key="2">
    <source>
        <dbReference type="EMBL" id="USJ21034.1"/>
    </source>
</evidence>
<dbReference type="AlphaFoldDB" id="A0A9Q8Y3X2"/>
<dbReference type="KEGG" id="lfo:LMK00_03270"/>
<evidence type="ECO:0000313" key="3">
    <source>
        <dbReference type="Proteomes" id="UP001056730"/>
    </source>
</evidence>
<name>A0A9Q8Y3X2_9LACT</name>
<organism evidence="2 3">
    <name type="scientific">Lactococcus formosensis</name>
    <dbReference type="NCBI Taxonomy" id="1281486"/>
    <lineage>
        <taxon>Bacteria</taxon>
        <taxon>Bacillati</taxon>
        <taxon>Bacillota</taxon>
        <taxon>Bacilli</taxon>
        <taxon>Lactobacillales</taxon>
        <taxon>Streptococcaceae</taxon>
        <taxon>Lactococcus</taxon>
    </lineage>
</organism>
<sequence length="123" mass="13582">MENEKMSLINAIMSAFLGSVVIVLSLFGFQLFWNTNPYFNGTHGHVPENWNPQLLLGMFGVTVVISIILIIMGVVDRKSSTEKDTKRAGFYFILGGIFVLFPFLGFIGGILTWIGSGMSAKDE</sequence>
<protein>
    <recommendedName>
        <fullName evidence="4">DUF4064 domain-containing protein</fullName>
    </recommendedName>
</protein>
<dbReference type="RefSeq" id="WP_252175703.1">
    <property type="nucleotide sequence ID" value="NZ_CP086395.1"/>
</dbReference>
<dbReference type="EMBL" id="CP086395">
    <property type="protein sequence ID" value="USJ21034.1"/>
    <property type="molecule type" value="Genomic_DNA"/>
</dbReference>
<proteinExistence type="predicted"/>
<feature type="transmembrane region" description="Helical" evidence="1">
    <location>
        <begin position="12"/>
        <end position="33"/>
    </location>
</feature>
<evidence type="ECO:0008006" key="4">
    <source>
        <dbReference type="Google" id="ProtNLM"/>
    </source>
</evidence>